<dbReference type="RefSeq" id="WP_260559313.1">
    <property type="nucleotide sequence ID" value="NZ_BAABEC010000188.1"/>
</dbReference>
<sequence>MLLSSYLAVTVLALNGASGIAQTWQDGPASYNLNNCIRVNTKTDTKSVKCTVDYTYTGNSDKTTASFYFGYFKLVGPDGKEYPPNQVVVSSGESSTTSFFGVSVYKNLPVKVTFFFDYPLQYVSITRLVFANKVFANVPIRGGVTAAPKPVTTTVTTTPSSATAGKFNVSLSNCTPAASGTYTCTGAVLTPMK</sequence>
<evidence type="ECO:0000313" key="3">
    <source>
        <dbReference type="Proteomes" id="UP001060261"/>
    </source>
</evidence>
<organism evidence="2 3">
    <name type="scientific">Deinococcus rubellus</name>
    <dbReference type="NCBI Taxonomy" id="1889240"/>
    <lineage>
        <taxon>Bacteria</taxon>
        <taxon>Thermotogati</taxon>
        <taxon>Deinococcota</taxon>
        <taxon>Deinococci</taxon>
        <taxon>Deinococcales</taxon>
        <taxon>Deinococcaceae</taxon>
        <taxon>Deinococcus</taxon>
    </lineage>
</organism>
<keyword evidence="1" id="KW-0732">Signal</keyword>
<dbReference type="EMBL" id="CP104213">
    <property type="protein sequence ID" value="UWX63020.1"/>
    <property type="molecule type" value="Genomic_DNA"/>
</dbReference>
<feature type="signal peptide" evidence="1">
    <location>
        <begin position="1"/>
        <end position="23"/>
    </location>
</feature>
<evidence type="ECO:0008006" key="4">
    <source>
        <dbReference type="Google" id="ProtNLM"/>
    </source>
</evidence>
<proteinExistence type="predicted"/>
<gene>
    <name evidence="2" type="ORF">N0D28_09620</name>
</gene>
<evidence type="ECO:0000256" key="1">
    <source>
        <dbReference type="SAM" id="SignalP"/>
    </source>
</evidence>
<feature type="chain" id="PRO_5045465242" description="Secreted protein" evidence="1">
    <location>
        <begin position="24"/>
        <end position="193"/>
    </location>
</feature>
<reference evidence="2" key="1">
    <citation type="submission" date="2022-09" db="EMBL/GenBank/DDBJ databases">
        <title>genome sequence of Deinococcus rubellus.</title>
        <authorList>
            <person name="Srinivasan S."/>
        </authorList>
    </citation>
    <scope>NUCLEOTIDE SEQUENCE</scope>
    <source>
        <strain evidence="2">Ant6</strain>
    </source>
</reference>
<evidence type="ECO:0000313" key="2">
    <source>
        <dbReference type="EMBL" id="UWX63020.1"/>
    </source>
</evidence>
<protein>
    <recommendedName>
        <fullName evidence="4">Secreted protein</fullName>
    </recommendedName>
</protein>
<name>A0ABY5YD72_9DEIO</name>
<keyword evidence="3" id="KW-1185">Reference proteome</keyword>
<dbReference type="Proteomes" id="UP001060261">
    <property type="component" value="Chromosome"/>
</dbReference>
<accession>A0ABY5YD72</accession>